<keyword evidence="3 6" id="KW-1133">Transmembrane helix</keyword>
<comment type="subcellular location">
    <subcellularLocation>
        <location evidence="1">Endomembrane system</location>
        <topology evidence="1">Multi-pass membrane protein</topology>
    </subcellularLocation>
</comment>
<feature type="transmembrane region" description="Helical" evidence="6">
    <location>
        <begin position="249"/>
        <end position="271"/>
    </location>
</feature>
<organism evidence="7 8">
    <name type="scientific">Adlercreutzia faecimuris</name>
    <dbReference type="NCBI Taxonomy" id="2897341"/>
    <lineage>
        <taxon>Bacteria</taxon>
        <taxon>Bacillati</taxon>
        <taxon>Actinomycetota</taxon>
        <taxon>Coriobacteriia</taxon>
        <taxon>Eggerthellales</taxon>
        <taxon>Eggerthellaceae</taxon>
        <taxon>Adlercreutzia</taxon>
    </lineage>
</organism>
<dbReference type="Proteomes" id="UP001430755">
    <property type="component" value="Unassembled WGS sequence"/>
</dbReference>
<dbReference type="RefSeq" id="WP_242164825.1">
    <property type="nucleotide sequence ID" value="NZ_JAJMLW010000002.1"/>
</dbReference>
<keyword evidence="2 6" id="KW-0812">Transmembrane</keyword>
<evidence type="ECO:0000256" key="1">
    <source>
        <dbReference type="ARBA" id="ARBA00004127"/>
    </source>
</evidence>
<feature type="transmembrane region" description="Helical" evidence="6">
    <location>
        <begin position="283"/>
        <end position="308"/>
    </location>
</feature>
<evidence type="ECO:0000256" key="3">
    <source>
        <dbReference type="ARBA" id="ARBA00022989"/>
    </source>
</evidence>
<accession>A0ABS9WIC0</accession>
<dbReference type="Pfam" id="PF01988">
    <property type="entry name" value="VIT1"/>
    <property type="match status" value="1"/>
</dbReference>
<evidence type="ECO:0000313" key="8">
    <source>
        <dbReference type="Proteomes" id="UP001430755"/>
    </source>
</evidence>
<evidence type="ECO:0000256" key="6">
    <source>
        <dbReference type="SAM" id="Phobius"/>
    </source>
</evidence>
<reference evidence="7" key="1">
    <citation type="submission" date="2021-11" db="EMBL/GenBank/DDBJ databases">
        <title>A Novel Adlercreutzia Species, isolated from a Allomyrina dichotoma larva feces.</title>
        <authorList>
            <person name="Suh M.K."/>
        </authorList>
    </citation>
    <scope>NUCLEOTIDE SEQUENCE</scope>
    <source>
        <strain evidence="7">JBNU-10</strain>
    </source>
</reference>
<dbReference type="CDD" id="cd02431">
    <property type="entry name" value="Ferritin_CCC1_C"/>
    <property type="match status" value="1"/>
</dbReference>
<evidence type="ECO:0000313" key="7">
    <source>
        <dbReference type="EMBL" id="MCI2242017.1"/>
    </source>
</evidence>
<dbReference type="InterPro" id="IPR008217">
    <property type="entry name" value="Ccc1_fam"/>
</dbReference>
<feature type="compositionally biased region" description="Polar residues" evidence="5">
    <location>
        <begin position="1"/>
        <end position="13"/>
    </location>
</feature>
<evidence type="ECO:0000256" key="4">
    <source>
        <dbReference type="ARBA" id="ARBA00023136"/>
    </source>
</evidence>
<proteinExistence type="predicted"/>
<evidence type="ECO:0000256" key="5">
    <source>
        <dbReference type="SAM" id="MobiDB-lite"/>
    </source>
</evidence>
<dbReference type="EMBL" id="JAJMLW010000002">
    <property type="protein sequence ID" value="MCI2242017.1"/>
    <property type="molecule type" value="Genomic_DNA"/>
</dbReference>
<evidence type="ECO:0000256" key="2">
    <source>
        <dbReference type="ARBA" id="ARBA00022692"/>
    </source>
</evidence>
<feature type="transmembrane region" description="Helical" evidence="6">
    <location>
        <begin position="187"/>
        <end position="210"/>
    </location>
</feature>
<gene>
    <name evidence="7" type="ORF">LPT13_06590</name>
</gene>
<feature type="transmembrane region" description="Helical" evidence="6">
    <location>
        <begin position="222"/>
        <end position="243"/>
    </location>
</feature>
<feature type="region of interest" description="Disordered" evidence="5">
    <location>
        <begin position="1"/>
        <end position="22"/>
    </location>
</feature>
<keyword evidence="4 6" id="KW-0472">Membrane</keyword>
<protein>
    <submittedName>
        <fullName evidence="7">VIT1/CCC1 transporter family protein</fullName>
    </submittedName>
</protein>
<comment type="caution">
    <text evidence="7">The sequence shown here is derived from an EMBL/GenBank/DDBJ whole genome shotgun (WGS) entry which is preliminary data.</text>
</comment>
<name>A0ABS9WIC0_9ACTN</name>
<feature type="transmembrane region" description="Helical" evidence="6">
    <location>
        <begin position="153"/>
        <end position="181"/>
    </location>
</feature>
<keyword evidence="8" id="KW-1185">Reference proteome</keyword>
<sequence>MTSRNDNASTTPTKPAPTVDPASLDEGERAAIAAYQASVATEAAAYRLMAGRVADDANRATLERIADEKDADAAVWTPYTGAEPSPAMGRARRYARLARVLGFTFAVKLMDRQKRELRRGARALAARVPEVARVEADEERRGRELMGMLDERLLSYVGAMVLGMNDAVVEITGTLAGLTLAMQNTRLIALSGLITGIAATLSMAASEYLAAKSDGRPDAKRACAYTGGAYALTVVLLLIPYLVLPDGMYLAAMAIMLAVVVLILAAFNFYTSVAQDLPFRKRFAQMCAISLGVAALSFFLGLFCKIVLGVDV</sequence>